<evidence type="ECO:0000256" key="2">
    <source>
        <dbReference type="ARBA" id="ARBA00013025"/>
    </source>
</evidence>
<dbReference type="InterPro" id="IPR004101">
    <property type="entry name" value="Mur_ligase_C"/>
</dbReference>
<comment type="similarity">
    <text evidence="1 10">Belongs to the folylpolyglutamate synthase family.</text>
</comment>
<dbReference type="GO" id="GO:0008841">
    <property type="term" value="F:dihydrofolate synthase activity"/>
    <property type="evidence" value="ECO:0007669"/>
    <property type="project" value="TreeGrafter"/>
</dbReference>
<keyword evidence="7" id="KW-0460">Magnesium</keyword>
<dbReference type="EMBL" id="DSBX01000342">
    <property type="protein sequence ID" value="HDR00387.1"/>
    <property type="molecule type" value="Genomic_DNA"/>
</dbReference>
<organism evidence="13">
    <name type="scientific">candidate division WOR-3 bacterium</name>
    <dbReference type="NCBI Taxonomy" id="2052148"/>
    <lineage>
        <taxon>Bacteria</taxon>
        <taxon>Bacteria division WOR-3</taxon>
    </lineage>
</organism>
<dbReference type="SUPFAM" id="SSF53244">
    <property type="entry name" value="MurD-like peptide ligases, peptide-binding domain"/>
    <property type="match status" value="1"/>
</dbReference>
<reference evidence="13" key="1">
    <citation type="journal article" date="2020" name="mSystems">
        <title>Genome- and Community-Level Interaction Insights into Carbon Utilization and Element Cycling Functions of Hydrothermarchaeota in Hydrothermal Sediment.</title>
        <authorList>
            <person name="Zhou Z."/>
            <person name="Liu Y."/>
            <person name="Xu W."/>
            <person name="Pan J."/>
            <person name="Luo Z.H."/>
            <person name="Li M."/>
        </authorList>
    </citation>
    <scope>NUCLEOTIDE SEQUENCE [LARGE SCALE GENOMIC DNA]</scope>
    <source>
        <strain evidence="13">SpSt-1182</strain>
    </source>
</reference>
<dbReference type="GO" id="GO:0005524">
    <property type="term" value="F:ATP binding"/>
    <property type="evidence" value="ECO:0007669"/>
    <property type="project" value="UniProtKB-KW"/>
</dbReference>
<keyword evidence="5 10" id="KW-0547">Nucleotide-binding</keyword>
<dbReference type="Proteomes" id="UP000885672">
    <property type="component" value="Unassembled WGS sequence"/>
</dbReference>
<dbReference type="PANTHER" id="PTHR11136">
    <property type="entry name" value="FOLYLPOLYGLUTAMATE SYNTHASE-RELATED"/>
    <property type="match status" value="1"/>
</dbReference>
<evidence type="ECO:0000256" key="8">
    <source>
        <dbReference type="ARBA" id="ARBA00030592"/>
    </source>
</evidence>
<evidence type="ECO:0000259" key="12">
    <source>
        <dbReference type="Pfam" id="PF08245"/>
    </source>
</evidence>
<keyword evidence="4" id="KW-0479">Metal-binding</keyword>
<dbReference type="EC" id="6.3.2.17" evidence="2"/>
<evidence type="ECO:0000256" key="9">
    <source>
        <dbReference type="ARBA" id="ARBA00047493"/>
    </source>
</evidence>
<evidence type="ECO:0000313" key="13">
    <source>
        <dbReference type="EMBL" id="HDR00387.1"/>
    </source>
</evidence>
<dbReference type="Gene3D" id="3.40.1190.10">
    <property type="entry name" value="Mur-like, catalytic domain"/>
    <property type="match status" value="1"/>
</dbReference>
<gene>
    <name evidence="13" type="ORF">ENN51_08920</name>
</gene>
<dbReference type="InterPro" id="IPR001645">
    <property type="entry name" value="Folylpolyglutamate_synth"/>
</dbReference>
<evidence type="ECO:0000256" key="1">
    <source>
        <dbReference type="ARBA" id="ARBA00008276"/>
    </source>
</evidence>
<protein>
    <recommendedName>
        <fullName evidence="2">tetrahydrofolate synthase</fullName>
        <ecNumber evidence="2">6.3.2.17</ecNumber>
    </recommendedName>
    <alternativeName>
        <fullName evidence="8">Tetrahydrofolylpolyglutamate synthase</fullName>
    </alternativeName>
</protein>
<accession>A0A7V0XG51</accession>
<dbReference type="Pfam" id="PF02875">
    <property type="entry name" value="Mur_ligase_C"/>
    <property type="match status" value="1"/>
</dbReference>
<dbReference type="PIRSF" id="PIRSF001563">
    <property type="entry name" value="Folylpolyglu_synth"/>
    <property type="match status" value="1"/>
</dbReference>
<evidence type="ECO:0000256" key="7">
    <source>
        <dbReference type="ARBA" id="ARBA00022842"/>
    </source>
</evidence>
<dbReference type="AlphaFoldDB" id="A0A7V0XG51"/>
<dbReference type="GO" id="GO:0005737">
    <property type="term" value="C:cytoplasm"/>
    <property type="evidence" value="ECO:0007669"/>
    <property type="project" value="TreeGrafter"/>
</dbReference>
<dbReference type="InterPro" id="IPR013221">
    <property type="entry name" value="Mur_ligase_cen"/>
</dbReference>
<sequence>MKYATAVGFLDSLVNYEKRVSPRDGFKLDAVRGLLELAGNPQRRLGRTVLVAGTKGKGSTCYMLEAALRGCGFRTGMFVSPHVRSVRERIQLDGQPVSKQVFADAVGRFAPLVRQQAVSYFELTAALAFDIFARRKLDCAIVEVGLGGRLDATNLCNPDVSVITRIGLDHTEVLGGTLGRIATEKAGVMRPGRPVVLGEQPRDAAEALSACARRVGALPVRAASDVRAWDPDLKPDGVEFSVLGRLGAGRVRLDLLGPHQVENCRTALAALGVLAASESRVLLGPAAAGLAGVRIPGRCEVVEREPLVVVDSCHNPDSGAALARAVAGHIGRPVVLLYGSLRGKRVLATVRPLQPWVKQAVLTRPASPRAARLAEVRRAFTRLGIRHEAEETVAAAIARARVISAGETPIVVAGSFYLADEALAVLAPDRWPAD</sequence>
<keyword evidence="3 10" id="KW-0436">Ligase</keyword>
<dbReference type="SUPFAM" id="SSF53623">
    <property type="entry name" value="MurD-like peptide ligases, catalytic domain"/>
    <property type="match status" value="1"/>
</dbReference>
<feature type="domain" description="Mur ligase C-terminal" evidence="11">
    <location>
        <begin position="297"/>
        <end position="415"/>
    </location>
</feature>
<evidence type="ECO:0000256" key="3">
    <source>
        <dbReference type="ARBA" id="ARBA00022598"/>
    </source>
</evidence>
<evidence type="ECO:0000256" key="6">
    <source>
        <dbReference type="ARBA" id="ARBA00022840"/>
    </source>
</evidence>
<feature type="domain" description="Mur ligase central" evidence="12">
    <location>
        <begin position="51"/>
        <end position="270"/>
    </location>
</feature>
<dbReference type="Pfam" id="PF08245">
    <property type="entry name" value="Mur_ligase_M"/>
    <property type="match status" value="1"/>
</dbReference>
<dbReference type="Gene3D" id="3.90.190.20">
    <property type="entry name" value="Mur ligase, C-terminal domain"/>
    <property type="match status" value="1"/>
</dbReference>
<evidence type="ECO:0000259" key="11">
    <source>
        <dbReference type="Pfam" id="PF02875"/>
    </source>
</evidence>
<dbReference type="PANTHER" id="PTHR11136:SF0">
    <property type="entry name" value="DIHYDROFOLATE SYNTHETASE-RELATED"/>
    <property type="match status" value="1"/>
</dbReference>
<comment type="catalytic activity">
    <reaction evidence="9">
        <text>(6S)-5,6,7,8-tetrahydrofolyl-(gamma-L-Glu)(n) + L-glutamate + ATP = (6S)-5,6,7,8-tetrahydrofolyl-(gamma-L-Glu)(n+1) + ADP + phosphate + H(+)</text>
        <dbReference type="Rhea" id="RHEA:10580"/>
        <dbReference type="Rhea" id="RHEA-COMP:14738"/>
        <dbReference type="Rhea" id="RHEA-COMP:14740"/>
        <dbReference type="ChEBI" id="CHEBI:15378"/>
        <dbReference type="ChEBI" id="CHEBI:29985"/>
        <dbReference type="ChEBI" id="CHEBI:30616"/>
        <dbReference type="ChEBI" id="CHEBI:43474"/>
        <dbReference type="ChEBI" id="CHEBI:141005"/>
        <dbReference type="ChEBI" id="CHEBI:456216"/>
        <dbReference type="EC" id="6.3.2.17"/>
    </reaction>
</comment>
<keyword evidence="6 10" id="KW-0067">ATP-binding</keyword>
<dbReference type="NCBIfam" id="TIGR01499">
    <property type="entry name" value="folC"/>
    <property type="match status" value="1"/>
</dbReference>
<comment type="caution">
    <text evidence="13">The sequence shown here is derived from an EMBL/GenBank/DDBJ whole genome shotgun (WGS) entry which is preliminary data.</text>
</comment>
<proteinExistence type="inferred from homology"/>
<dbReference type="GO" id="GO:0046872">
    <property type="term" value="F:metal ion binding"/>
    <property type="evidence" value="ECO:0007669"/>
    <property type="project" value="UniProtKB-KW"/>
</dbReference>
<dbReference type="GO" id="GO:0004326">
    <property type="term" value="F:tetrahydrofolylpolyglutamate synthase activity"/>
    <property type="evidence" value="ECO:0007669"/>
    <property type="project" value="UniProtKB-EC"/>
</dbReference>
<evidence type="ECO:0000256" key="5">
    <source>
        <dbReference type="ARBA" id="ARBA00022741"/>
    </source>
</evidence>
<name>A0A7V0XG51_UNCW3</name>
<dbReference type="InterPro" id="IPR036615">
    <property type="entry name" value="Mur_ligase_C_dom_sf"/>
</dbReference>
<evidence type="ECO:0000256" key="4">
    <source>
        <dbReference type="ARBA" id="ARBA00022723"/>
    </source>
</evidence>
<evidence type="ECO:0000256" key="10">
    <source>
        <dbReference type="PIRNR" id="PIRNR001563"/>
    </source>
</evidence>
<dbReference type="InterPro" id="IPR036565">
    <property type="entry name" value="Mur-like_cat_sf"/>
</dbReference>